<evidence type="ECO:0000256" key="2">
    <source>
        <dbReference type="ARBA" id="ARBA00009634"/>
    </source>
</evidence>
<dbReference type="PIRSF" id="PIRSF037595">
    <property type="entry name" value="Toll-like_receptor"/>
    <property type="match status" value="1"/>
</dbReference>
<dbReference type="GO" id="GO:0043235">
    <property type="term" value="C:receptor complex"/>
    <property type="evidence" value="ECO:0007669"/>
    <property type="project" value="TreeGrafter"/>
</dbReference>
<dbReference type="FunFam" id="3.80.10.10:FF:000046">
    <property type="entry name" value="Toll-like receptor 2"/>
    <property type="match status" value="1"/>
</dbReference>
<keyword evidence="10" id="KW-0520">NAD</keyword>
<keyword evidence="14" id="KW-0325">Glycoprotein</keyword>
<evidence type="ECO:0000256" key="14">
    <source>
        <dbReference type="ARBA" id="ARBA00023180"/>
    </source>
</evidence>
<keyword evidence="3" id="KW-0399">Innate immunity</keyword>
<evidence type="ECO:0000313" key="21">
    <source>
        <dbReference type="Proteomes" id="UP000557230"/>
    </source>
</evidence>
<evidence type="ECO:0000256" key="5">
    <source>
        <dbReference type="ARBA" id="ARBA00022692"/>
    </source>
</evidence>
<sequence length="753" mass="85747">SCDATQLCNCSSMGLDFVPQGLTGKITVLNLAHNRIKHIRSQDLQQAVNLRALLLQSNKISSIDEDSFLSLGKLELLDLSNNSLAHLSPVWFEHLFSLQHLHLQGNSYRDLGESSPFSSLRNLSSLHLGNPWFSTIKQGNFEGIELLDKLWIDSGNLNQYEPGSLKSIEKINHMIINISSINIFSAIVSDLLYSVTWLEVRKISFSVPAEMQLLRVMSFCYAKKISFKETFLTDDTIPEVVSILEGMPKLVEVEMIDCSLLGTGHWEIAIQANRSKTLGILTIRRLSIEEFYLFTDLHTVKNLASLLTKVTVENTKVFLVPCSLSKNLLSLVYLDLSANLLGDQSLEHSACQGGWPSLQTLNLSQNSLSDLEMTGKSLSHLRKLILLDVSQNNFGEIPDVCEWPQTLKYLNLSSTQIPRLTTCIPPTLEVLDVSANNLREFGLQLPFLKELYLAKNQLKTLPGAAPVPNLVAISVRRNKLNSFSREEFESFKKMELLDASDNNFICSCEFLAFIQHEARIAQVLVGWPDRYICDSPLAVRGAEVGAVHLSLMECHRSLVVSSICVLVFLVILVLVALSYKYHAVWYLRMTWAWLQAKRKPKRAPPKDISYDAFVSYSENDSDWVENIMVRELEQACPPFRLCLHKRDFVPGKWIVDNIIDSIEKSHKTLFVLSEHFVRSEWCKYELDFSHFRLFDENNDAAILVLLEPIQSKAIPKRFCKLRKIMNTKTYLEWPLEEEKQETFWENLREALKS</sequence>
<evidence type="ECO:0000256" key="6">
    <source>
        <dbReference type="ARBA" id="ARBA00022729"/>
    </source>
</evidence>
<accession>A0A7L1GAD6</accession>
<feature type="disulfide bond" evidence="17">
    <location>
        <begin position="2"/>
        <end position="8"/>
    </location>
</feature>
<evidence type="ECO:0000256" key="10">
    <source>
        <dbReference type="ARBA" id="ARBA00023027"/>
    </source>
</evidence>
<dbReference type="GO" id="GO:0005886">
    <property type="term" value="C:plasma membrane"/>
    <property type="evidence" value="ECO:0007669"/>
    <property type="project" value="TreeGrafter"/>
</dbReference>
<evidence type="ECO:0000256" key="15">
    <source>
        <dbReference type="ARBA" id="ARBA00023198"/>
    </source>
</evidence>
<dbReference type="SMART" id="SM00364">
    <property type="entry name" value="LRR_BAC"/>
    <property type="match status" value="7"/>
</dbReference>
<feature type="disulfide bond" evidence="17">
    <location>
        <begin position="401"/>
        <end position="423"/>
    </location>
</feature>
<keyword evidence="6" id="KW-0732">Signal</keyword>
<keyword evidence="9 18" id="KW-1133">Transmembrane helix</keyword>
<dbReference type="InterPro" id="IPR000157">
    <property type="entry name" value="TIR_dom"/>
</dbReference>
<dbReference type="AlphaFoldDB" id="A0A7L1GAD6"/>
<dbReference type="InterPro" id="IPR035897">
    <property type="entry name" value="Toll_tir_struct_dom_sf"/>
</dbReference>
<dbReference type="Gene3D" id="3.80.10.10">
    <property type="entry name" value="Ribonuclease Inhibitor"/>
    <property type="match status" value="1"/>
</dbReference>
<dbReference type="SUPFAM" id="SSF52200">
    <property type="entry name" value="Toll/Interleukin receptor TIR domain"/>
    <property type="match status" value="1"/>
</dbReference>
<evidence type="ECO:0000256" key="9">
    <source>
        <dbReference type="ARBA" id="ARBA00022989"/>
    </source>
</evidence>
<keyword evidence="8" id="KW-0391">Immunity</keyword>
<dbReference type="InterPro" id="IPR018247">
    <property type="entry name" value="EF_Hand_1_Ca_BS"/>
</dbReference>
<feature type="non-terminal residue" evidence="20">
    <location>
        <position position="753"/>
    </location>
</feature>
<evidence type="ECO:0000256" key="12">
    <source>
        <dbReference type="ARBA" id="ARBA00023157"/>
    </source>
</evidence>
<comment type="caution">
    <text evidence="20">The sequence shown here is derived from an EMBL/GenBank/DDBJ whole genome shotgun (WGS) entry which is preliminary data.</text>
</comment>
<comment type="subunit">
    <text evidence="16">Binds MYD88 (via TIR domain).</text>
</comment>
<name>A0A7L1GAD6_9PICI</name>
<keyword evidence="13" id="KW-0675">Receptor</keyword>
<dbReference type="PROSITE" id="PS50104">
    <property type="entry name" value="TIR"/>
    <property type="match status" value="1"/>
</dbReference>
<evidence type="ECO:0000256" key="17">
    <source>
        <dbReference type="PIRSR" id="PIRSR037595-2"/>
    </source>
</evidence>
<dbReference type="PROSITE" id="PS00018">
    <property type="entry name" value="EF_HAND_1"/>
    <property type="match status" value="1"/>
</dbReference>
<comment type="subcellular location">
    <subcellularLocation>
        <location evidence="1">Membrane</location>
        <topology evidence="1">Single-pass type I membrane protein</topology>
    </subcellularLocation>
</comment>
<evidence type="ECO:0000256" key="8">
    <source>
        <dbReference type="ARBA" id="ARBA00022859"/>
    </source>
</evidence>
<feature type="transmembrane region" description="Helical" evidence="18">
    <location>
        <begin position="558"/>
        <end position="579"/>
    </location>
</feature>
<dbReference type="InterPro" id="IPR000483">
    <property type="entry name" value="Cys-rich_flank_reg_C"/>
</dbReference>
<dbReference type="GO" id="GO:0006954">
    <property type="term" value="P:inflammatory response"/>
    <property type="evidence" value="ECO:0007669"/>
    <property type="project" value="UniProtKB-KW"/>
</dbReference>
<dbReference type="FunFam" id="3.40.50.10140:FF:000001">
    <property type="entry name" value="Toll-like receptor 2"/>
    <property type="match status" value="1"/>
</dbReference>
<dbReference type="GO" id="GO:0004888">
    <property type="term" value="F:transmembrane signaling receptor activity"/>
    <property type="evidence" value="ECO:0007669"/>
    <property type="project" value="InterPro"/>
</dbReference>
<evidence type="ECO:0000313" key="20">
    <source>
        <dbReference type="EMBL" id="NXN10535.1"/>
    </source>
</evidence>
<evidence type="ECO:0000256" key="16">
    <source>
        <dbReference type="ARBA" id="ARBA00066192"/>
    </source>
</evidence>
<dbReference type="PANTHER" id="PTHR24365:SF17">
    <property type="entry name" value="TOLL-LIKE RECEPTOR 2"/>
    <property type="match status" value="1"/>
</dbReference>
<dbReference type="EMBL" id="VXBD01004967">
    <property type="protein sequence ID" value="NXN10535.1"/>
    <property type="molecule type" value="Genomic_DNA"/>
</dbReference>
<dbReference type="GO" id="GO:0045087">
    <property type="term" value="P:innate immune response"/>
    <property type="evidence" value="ECO:0007669"/>
    <property type="project" value="UniProtKB-KW"/>
</dbReference>
<keyword evidence="7" id="KW-0677">Repeat</keyword>
<comment type="similarity">
    <text evidence="2">Belongs to the Toll-like receptor family.</text>
</comment>
<keyword evidence="21" id="KW-1185">Reference proteome</keyword>
<dbReference type="SMART" id="SM00082">
    <property type="entry name" value="LRRCT"/>
    <property type="match status" value="1"/>
</dbReference>
<evidence type="ECO:0000256" key="13">
    <source>
        <dbReference type="ARBA" id="ARBA00023170"/>
    </source>
</evidence>
<dbReference type="Pfam" id="PF01582">
    <property type="entry name" value="TIR"/>
    <property type="match status" value="1"/>
</dbReference>
<evidence type="ECO:0000256" key="3">
    <source>
        <dbReference type="ARBA" id="ARBA00022588"/>
    </source>
</evidence>
<evidence type="ECO:0000259" key="19">
    <source>
        <dbReference type="PROSITE" id="PS50104"/>
    </source>
</evidence>
<keyword evidence="11 18" id="KW-0472">Membrane</keyword>
<keyword evidence="12 17" id="KW-1015">Disulfide bond</keyword>
<keyword evidence="15" id="KW-0395">Inflammatory response</keyword>
<evidence type="ECO:0000256" key="11">
    <source>
        <dbReference type="ARBA" id="ARBA00023136"/>
    </source>
</evidence>
<dbReference type="GO" id="GO:0042497">
    <property type="term" value="F:triacyl lipopeptide binding"/>
    <property type="evidence" value="ECO:0007669"/>
    <property type="project" value="TreeGrafter"/>
</dbReference>
<dbReference type="PRINTS" id="PR01537">
    <property type="entry name" value="INTRLKN1R1F"/>
</dbReference>
<dbReference type="SUPFAM" id="SSF52058">
    <property type="entry name" value="L domain-like"/>
    <property type="match status" value="2"/>
</dbReference>
<evidence type="ECO:0000256" key="7">
    <source>
        <dbReference type="ARBA" id="ARBA00022737"/>
    </source>
</evidence>
<dbReference type="Proteomes" id="UP000557230">
    <property type="component" value="Unassembled WGS sequence"/>
</dbReference>
<dbReference type="OrthoDB" id="1081807at2759"/>
<feature type="disulfide bond" evidence="17">
    <location>
        <begin position="322"/>
        <end position="351"/>
    </location>
</feature>
<gene>
    <name evidence="20" type="primary">Tlr22</name>
    <name evidence="20" type="ORF">INDMAC_R02219</name>
</gene>
<protein>
    <submittedName>
        <fullName evidence="20">TLR22 protein</fullName>
    </submittedName>
</protein>
<dbReference type="Pfam" id="PF13855">
    <property type="entry name" value="LRR_8"/>
    <property type="match status" value="2"/>
</dbReference>
<dbReference type="InterPro" id="IPR003591">
    <property type="entry name" value="Leu-rich_rpt_typical-subtyp"/>
</dbReference>
<dbReference type="SMART" id="SM00255">
    <property type="entry name" value="TIR"/>
    <property type="match status" value="1"/>
</dbReference>
<reference evidence="20 21" key="1">
    <citation type="submission" date="2019-09" db="EMBL/GenBank/DDBJ databases">
        <title>Bird 10,000 Genomes (B10K) Project - Family phase.</title>
        <authorList>
            <person name="Zhang G."/>
        </authorList>
    </citation>
    <scope>NUCLEOTIDE SEQUENCE [LARGE SCALE GENOMIC DNA]</scope>
    <source>
        <strain evidence="20">B10K-DU-001-78</strain>
        <tissue evidence="20">Muscle</tissue>
    </source>
</reference>
<keyword evidence="4" id="KW-0433">Leucine-rich repeat</keyword>
<dbReference type="PROSITE" id="PS51450">
    <property type="entry name" value="LRR"/>
    <property type="match status" value="4"/>
</dbReference>
<keyword evidence="5 18" id="KW-0812">Transmembrane</keyword>
<dbReference type="GO" id="GO:0002224">
    <property type="term" value="P:toll-like receptor signaling pathway"/>
    <property type="evidence" value="ECO:0007669"/>
    <property type="project" value="InterPro"/>
</dbReference>
<dbReference type="Gene3D" id="3.40.50.10140">
    <property type="entry name" value="Toll/interleukin-1 receptor homology (TIR) domain"/>
    <property type="match status" value="1"/>
</dbReference>
<dbReference type="InterPro" id="IPR017241">
    <property type="entry name" value="Toll-like_receptor"/>
</dbReference>
<evidence type="ECO:0000256" key="4">
    <source>
        <dbReference type="ARBA" id="ARBA00022614"/>
    </source>
</evidence>
<proteinExistence type="inferred from homology"/>
<dbReference type="SMART" id="SM00369">
    <property type="entry name" value="LRR_TYP"/>
    <property type="match status" value="9"/>
</dbReference>
<feature type="domain" description="TIR" evidence="19">
    <location>
        <begin position="608"/>
        <end position="751"/>
    </location>
</feature>
<dbReference type="InterPro" id="IPR001611">
    <property type="entry name" value="Leu-rich_rpt"/>
</dbReference>
<organism evidence="20 21">
    <name type="scientific">Indicator maculatus</name>
    <name type="common">spotted honeyguide</name>
    <dbReference type="NCBI Taxonomy" id="545262"/>
    <lineage>
        <taxon>Eukaryota</taxon>
        <taxon>Metazoa</taxon>
        <taxon>Chordata</taxon>
        <taxon>Craniata</taxon>
        <taxon>Vertebrata</taxon>
        <taxon>Euteleostomi</taxon>
        <taxon>Archelosauria</taxon>
        <taxon>Archosauria</taxon>
        <taxon>Dinosauria</taxon>
        <taxon>Saurischia</taxon>
        <taxon>Theropoda</taxon>
        <taxon>Coelurosauria</taxon>
        <taxon>Aves</taxon>
        <taxon>Neognathae</taxon>
        <taxon>Neoaves</taxon>
        <taxon>Telluraves</taxon>
        <taxon>Coraciimorphae</taxon>
        <taxon>Piciformes</taxon>
        <taxon>Indicatoridae</taxon>
        <taxon>Indicator</taxon>
    </lineage>
</organism>
<dbReference type="PANTHER" id="PTHR24365">
    <property type="entry name" value="TOLL-LIKE RECEPTOR"/>
    <property type="match status" value="1"/>
</dbReference>
<evidence type="ECO:0000256" key="18">
    <source>
        <dbReference type="SAM" id="Phobius"/>
    </source>
</evidence>
<evidence type="ECO:0000256" key="1">
    <source>
        <dbReference type="ARBA" id="ARBA00004479"/>
    </source>
</evidence>
<feature type="non-terminal residue" evidence="20">
    <location>
        <position position="1"/>
    </location>
</feature>
<dbReference type="InterPro" id="IPR032675">
    <property type="entry name" value="LRR_dom_sf"/>
</dbReference>